<proteinExistence type="predicted"/>
<dbReference type="Gene3D" id="3.30.70.2330">
    <property type="match status" value="1"/>
</dbReference>
<evidence type="ECO:0000256" key="2">
    <source>
        <dbReference type="ARBA" id="ARBA00022801"/>
    </source>
</evidence>
<accession>A0A401JFJ9</accession>
<dbReference type="Pfam" id="PF08797">
    <property type="entry name" value="HIRAN"/>
    <property type="match status" value="1"/>
</dbReference>
<name>A0A401JFJ9_9PROT</name>
<sequence length="113" mass="13027">MLSLPAAAEVSEHILLQASPLAGFQYYGGKQVWAEMHEGDVLELVREPQNAYDSRAVRVEWHGIKLGYVPRRDNEAVARLMDRGNRLEARISRLSPSRNPWQRILFEVYLPIR</sequence>
<dbReference type="AlphaFoldDB" id="A0A401JFJ9"/>
<keyword evidence="1" id="KW-0479">Metal-binding</keyword>
<dbReference type="Proteomes" id="UP000286806">
    <property type="component" value="Unassembled WGS sequence"/>
</dbReference>
<feature type="domain" description="HIRAN" evidence="3">
    <location>
        <begin position="14"/>
        <end position="112"/>
    </location>
</feature>
<dbReference type="GO" id="GO:0008270">
    <property type="term" value="F:zinc ion binding"/>
    <property type="evidence" value="ECO:0007669"/>
    <property type="project" value="InterPro"/>
</dbReference>
<reference evidence="4 5" key="1">
    <citation type="journal article" date="2019" name="Front. Microbiol.">
        <title>Genomes of Neutrophilic Sulfur-Oxidizing Chemolithoautotrophs Representing 9 Proteobacterial Species From 8 Genera.</title>
        <authorList>
            <person name="Watanabe T."/>
            <person name="Kojima H."/>
            <person name="Umezawa K."/>
            <person name="Hori C."/>
            <person name="Takasuka T.E."/>
            <person name="Kato Y."/>
            <person name="Fukui M."/>
        </authorList>
    </citation>
    <scope>NUCLEOTIDE SEQUENCE [LARGE SCALE GENOMIC DNA]</scope>
    <source>
        <strain evidence="4 5">TTN</strain>
    </source>
</reference>
<keyword evidence="5" id="KW-1185">Reference proteome</keyword>
<organism evidence="4 5">
    <name type="scientific">Sulfuriferula multivorans</name>
    <dbReference type="NCBI Taxonomy" id="1559896"/>
    <lineage>
        <taxon>Bacteria</taxon>
        <taxon>Pseudomonadati</taxon>
        <taxon>Pseudomonadota</taxon>
        <taxon>Betaproteobacteria</taxon>
        <taxon>Nitrosomonadales</taxon>
        <taxon>Sulfuricellaceae</taxon>
        <taxon>Sulfuriferula</taxon>
    </lineage>
</organism>
<evidence type="ECO:0000256" key="1">
    <source>
        <dbReference type="ARBA" id="ARBA00022723"/>
    </source>
</evidence>
<dbReference type="EMBL" id="BGOW01000019">
    <property type="protein sequence ID" value="GBL46411.1"/>
    <property type="molecule type" value="Genomic_DNA"/>
</dbReference>
<evidence type="ECO:0000313" key="5">
    <source>
        <dbReference type="Proteomes" id="UP000286806"/>
    </source>
</evidence>
<dbReference type="GO" id="GO:0016818">
    <property type="term" value="F:hydrolase activity, acting on acid anhydrides, in phosphorus-containing anhydrides"/>
    <property type="evidence" value="ECO:0007669"/>
    <property type="project" value="InterPro"/>
</dbReference>
<evidence type="ECO:0000313" key="4">
    <source>
        <dbReference type="EMBL" id="GBL46411.1"/>
    </source>
</evidence>
<dbReference type="SMART" id="SM00910">
    <property type="entry name" value="HIRAN"/>
    <property type="match status" value="1"/>
</dbReference>
<comment type="caution">
    <text evidence="4">The sequence shown here is derived from an EMBL/GenBank/DDBJ whole genome shotgun (WGS) entry which is preliminary data.</text>
</comment>
<keyword evidence="2" id="KW-0378">Hydrolase</keyword>
<evidence type="ECO:0000259" key="3">
    <source>
        <dbReference type="SMART" id="SM00910"/>
    </source>
</evidence>
<gene>
    <name evidence="4" type="ORF">SFMTTN_2224</name>
</gene>
<dbReference type="RefSeq" id="WP_223247792.1">
    <property type="nucleotide sequence ID" value="NZ_BGOW01000019.1"/>
</dbReference>
<protein>
    <recommendedName>
        <fullName evidence="3">HIRAN domain-containing protein</fullName>
    </recommendedName>
</protein>
<dbReference type="InterPro" id="IPR014905">
    <property type="entry name" value="HIRAN"/>
</dbReference>
<dbReference type="GO" id="GO:0003676">
    <property type="term" value="F:nucleic acid binding"/>
    <property type="evidence" value="ECO:0007669"/>
    <property type="project" value="InterPro"/>
</dbReference>